<dbReference type="EMBL" id="QURH01000262">
    <property type="protein sequence ID" value="RFU40727.1"/>
    <property type="molecule type" value="Genomic_DNA"/>
</dbReference>
<gene>
    <name evidence="3" type="ORF">DZF91_15580</name>
</gene>
<evidence type="ECO:0000256" key="2">
    <source>
        <dbReference type="SAM" id="SignalP"/>
    </source>
</evidence>
<keyword evidence="4" id="KW-1185">Reference proteome</keyword>
<dbReference type="AlphaFoldDB" id="A0A372JL33"/>
<evidence type="ECO:0000313" key="4">
    <source>
        <dbReference type="Proteomes" id="UP000261811"/>
    </source>
</evidence>
<accession>A0A372JL33</accession>
<dbReference type="Proteomes" id="UP000261811">
    <property type="component" value="Unassembled WGS sequence"/>
</dbReference>
<feature type="region of interest" description="Disordered" evidence="1">
    <location>
        <begin position="83"/>
        <end position="108"/>
    </location>
</feature>
<sequence length="612" mass="65572">MHVFPAPHRRRVSFLAVAAAALLAAALVLASCGSERPGVRVVRSAVKGSDGRTYWVENHLVRDRGDAHRREWVLAWAGAEGSPAAKSAPGGHSHGPSGTTTGTATGTATGAVPPDFLAVIDATKGSSTYGKVVNTATIGPLTQGEPHHMQYIWHKGQRVYAGTMFADTDYVFDVSRLPEVRLTGVALGRDTPCGSVPDAFWTTRDGYAYGSYLGGPDVAGPCTYSDGQVRTGNGFGGTPGELVRLAPDGRVTSETAAATKQSEDRAKCHSVPQLPVASCANPHGLQVREDLNRLVLSDFAEARNYLDPDTKLTDPTLLRNSVRVFDIGNRDRPKLLSVSYLPTGPRKDQFAAFDEDRMVMENALTSLPSHRGLFASTMAGGVVYFTPDVMSPHPVWQEVFDSSAAYKRLGLNPPLTGSNAGSSWLALTPDDKYLFQTVMGSDPRHTLAQNSGMLFVLDVQKLLASGPHPRCRIDTQAEITGGGADPDCPALVGTEQIKGGIGGPQGRVGIGPHWGAMDHFQRGPDGYYHETTQVKRVVTADYFIAKAGIDGDHKICMTDFDPRTGLTLDRSFKDENTGQPCVAFDRRSWPHGALGNARPHGVLFAVSDTDVR</sequence>
<proteinExistence type="predicted"/>
<protein>
    <recommendedName>
        <fullName evidence="5">DUF839 domain-containing protein</fullName>
    </recommendedName>
</protein>
<organism evidence="3 4">
    <name type="scientific">Actinomadura logoneensis</name>
    <dbReference type="NCBI Taxonomy" id="2293572"/>
    <lineage>
        <taxon>Bacteria</taxon>
        <taxon>Bacillati</taxon>
        <taxon>Actinomycetota</taxon>
        <taxon>Actinomycetes</taxon>
        <taxon>Streptosporangiales</taxon>
        <taxon>Thermomonosporaceae</taxon>
        <taxon>Actinomadura</taxon>
    </lineage>
</organism>
<feature type="compositionally biased region" description="Low complexity" evidence="1">
    <location>
        <begin position="88"/>
        <end position="108"/>
    </location>
</feature>
<feature type="signal peptide" evidence="2">
    <location>
        <begin position="1"/>
        <end position="30"/>
    </location>
</feature>
<evidence type="ECO:0000313" key="3">
    <source>
        <dbReference type="EMBL" id="RFU40727.1"/>
    </source>
</evidence>
<dbReference type="OrthoDB" id="4269031at2"/>
<dbReference type="RefSeq" id="WP_117358192.1">
    <property type="nucleotide sequence ID" value="NZ_QURH01000262.1"/>
</dbReference>
<reference evidence="3 4" key="1">
    <citation type="submission" date="2018-08" db="EMBL/GenBank/DDBJ databases">
        <title>Actinomadura jelena sp. nov., a novel Actinomycete isolated from soil in Chad.</title>
        <authorList>
            <person name="Shi L."/>
        </authorList>
    </citation>
    <scope>NUCLEOTIDE SEQUENCE [LARGE SCALE GENOMIC DNA]</scope>
    <source>
        <strain evidence="3 4">NEAU-G17</strain>
    </source>
</reference>
<feature type="chain" id="PRO_5016754948" description="DUF839 domain-containing protein" evidence="2">
    <location>
        <begin position="31"/>
        <end position="612"/>
    </location>
</feature>
<keyword evidence="2" id="KW-0732">Signal</keyword>
<comment type="caution">
    <text evidence="3">The sequence shown here is derived from an EMBL/GenBank/DDBJ whole genome shotgun (WGS) entry which is preliminary data.</text>
</comment>
<evidence type="ECO:0000256" key="1">
    <source>
        <dbReference type="SAM" id="MobiDB-lite"/>
    </source>
</evidence>
<evidence type="ECO:0008006" key="5">
    <source>
        <dbReference type="Google" id="ProtNLM"/>
    </source>
</evidence>
<name>A0A372JL33_9ACTN</name>